<comment type="subcellular location">
    <subcellularLocation>
        <location evidence="1">Nucleus</location>
    </subcellularLocation>
</comment>
<dbReference type="SMART" id="SM01255">
    <property type="entry name" value="KNOX1"/>
    <property type="match status" value="1"/>
</dbReference>
<sequence>MEDNSNKNVEGFSAAAAAAATGDAGGVTREDVDILKSRISCHPLYGLLIETHLDCLKASMGDIQGLPRISPNQANNQINTSMSSCSDLDHFMEMYCTALSELKEAIEEPVQETTDFINGMYFQLMELTSIGTHPAYTPPTSLEDESSKDQQQEAHFDHDLGGSTGDDVSNSTIIDAFVSSGKREE</sequence>
<evidence type="ECO:0000259" key="5">
    <source>
        <dbReference type="SMART" id="SM01256"/>
    </source>
</evidence>
<dbReference type="OrthoDB" id="1704693at2759"/>
<evidence type="ECO:0000259" key="4">
    <source>
        <dbReference type="SMART" id="SM01255"/>
    </source>
</evidence>
<dbReference type="InterPro" id="IPR005541">
    <property type="entry name" value="KNOX2"/>
</dbReference>
<dbReference type="Proteomes" id="UP001141806">
    <property type="component" value="Unassembled WGS sequence"/>
</dbReference>
<protein>
    <recommendedName>
        <fullName evidence="8">Homeobox protein knotted-1-like 1</fullName>
    </recommendedName>
</protein>
<evidence type="ECO:0000256" key="1">
    <source>
        <dbReference type="ARBA" id="ARBA00004123"/>
    </source>
</evidence>
<evidence type="ECO:0000313" key="6">
    <source>
        <dbReference type="EMBL" id="KAJ4961114.1"/>
    </source>
</evidence>
<evidence type="ECO:0008006" key="8">
    <source>
        <dbReference type="Google" id="ProtNLM"/>
    </source>
</evidence>
<name>A0A9Q0K278_9MAGN</name>
<dbReference type="Pfam" id="PF03791">
    <property type="entry name" value="KNOX2"/>
    <property type="match status" value="1"/>
</dbReference>
<gene>
    <name evidence="6" type="ORF">NE237_021024</name>
</gene>
<dbReference type="PANTHER" id="PTHR48268">
    <property type="entry name" value="HOMEOBOX PROTEIN KNOTTED-1-LIKE 6 ISOFORM X1"/>
    <property type="match status" value="1"/>
</dbReference>
<dbReference type="AlphaFoldDB" id="A0A9Q0K278"/>
<keyword evidence="7" id="KW-1185">Reference proteome</keyword>
<dbReference type="InterPro" id="IPR053363">
    <property type="entry name" value="Leaf_patterning_domain"/>
</dbReference>
<feature type="domain" description="KNOX2" evidence="5">
    <location>
        <begin position="78"/>
        <end position="129"/>
    </location>
</feature>
<proteinExistence type="predicted"/>
<keyword evidence="2" id="KW-0539">Nucleus</keyword>
<feature type="domain" description="KNOX1" evidence="4">
    <location>
        <begin position="33"/>
        <end position="78"/>
    </location>
</feature>
<dbReference type="GO" id="GO:0003677">
    <property type="term" value="F:DNA binding"/>
    <property type="evidence" value="ECO:0007669"/>
    <property type="project" value="InterPro"/>
</dbReference>
<dbReference type="EMBL" id="JAMYWD010000009">
    <property type="protein sequence ID" value="KAJ4961114.1"/>
    <property type="molecule type" value="Genomic_DNA"/>
</dbReference>
<dbReference type="GO" id="GO:0005634">
    <property type="term" value="C:nucleus"/>
    <property type="evidence" value="ECO:0007669"/>
    <property type="project" value="UniProtKB-SubCell"/>
</dbReference>
<accession>A0A9Q0K278</accession>
<feature type="region of interest" description="Disordered" evidence="3">
    <location>
        <begin position="133"/>
        <end position="185"/>
    </location>
</feature>
<evidence type="ECO:0000256" key="2">
    <source>
        <dbReference type="ARBA" id="ARBA00023242"/>
    </source>
</evidence>
<evidence type="ECO:0000256" key="3">
    <source>
        <dbReference type="SAM" id="MobiDB-lite"/>
    </source>
</evidence>
<dbReference type="InterPro" id="IPR005540">
    <property type="entry name" value="KNOX1"/>
</dbReference>
<reference evidence="6" key="1">
    <citation type="journal article" date="2023" name="Plant J.">
        <title>The genome of the king protea, Protea cynaroides.</title>
        <authorList>
            <person name="Chang J."/>
            <person name="Duong T.A."/>
            <person name="Schoeman C."/>
            <person name="Ma X."/>
            <person name="Roodt D."/>
            <person name="Barker N."/>
            <person name="Li Z."/>
            <person name="Van de Peer Y."/>
            <person name="Mizrachi E."/>
        </authorList>
    </citation>
    <scope>NUCLEOTIDE SEQUENCE</scope>
    <source>
        <tissue evidence="6">Young leaves</tissue>
    </source>
</reference>
<dbReference type="PANTHER" id="PTHR48268:SF2">
    <property type="entry name" value="PROTEIN KNATM"/>
    <property type="match status" value="1"/>
</dbReference>
<comment type="caution">
    <text evidence="6">The sequence shown here is derived from an EMBL/GenBank/DDBJ whole genome shotgun (WGS) entry which is preliminary data.</text>
</comment>
<organism evidence="6 7">
    <name type="scientific">Protea cynaroides</name>
    <dbReference type="NCBI Taxonomy" id="273540"/>
    <lineage>
        <taxon>Eukaryota</taxon>
        <taxon>Viridiplantae</taxon>
        <taxon>Streptophyta</taxon>
        <taxon>Embryophyta</taxon>
        <taxon>Tracheophyta</taxon>
        <taxon>Spermatophyta</taxon>
        <taxon>Magnoliopsida</taxon>
        <taxon>Proteales</taxon>
        <taxon>Proteaceae</taxon>
        <taxon>Protea</taxon>
    </lineage>
</organism>
<feature type="compositionally biased region" description="Basic and acidic residues" evidence="3">
    <location>
        <begin position="145"/>
        <end position="160"/>
    </location>
</feature>
<evidence type="ECO:0000313" key="7">
    <source>
        <dbReference type="Proteomes" id="UP001141806"/>
    </source>
</evidence>
<dbReference type="SMART" id="SM01256">
    <property type="entry name" value="KNOX2"/>
    <property type="match status" value="1"/>
</dbReference>